<dbReference type="Proteomes" id="UP000054773">
    <property type="component" value="Unassembled WGS sequence"/>
</dbReference>
<evidence type="ECO:0000313" key="10">
    <source>
        <dbReference type="Proteomes" id="UP000054773"/>
    </source>
</evidence>
<evidence type="ECO:0000256" key="4">
    <source>
        <dbReference type="ARBA" id="ARBA00023295"/>
    </source>
</evidence>
<dbReference type="GO" id="GO:0005975">
    <property type="term" value="P:carbohydrate metabolic process"/>
    <property type="evidence" value="ECO:0007669"/>
    <property type="project" value="InterPro"/>
</dbReference>
<dbReference type="AlphaFoldDB" id="A0A0W0TU09"/>
<organism evidence="9 10">
    <name type="scientific">Legionella erythra</name>
    <dbReference type="NCBI Taxonomy" id="448"/>
    <lineage>
        <taxon>Bacteria</taxon>
        <taxon>Pseudomonadati</taxon>
        <taxon>Pseudomonadota</taxon>
        <taxon>Gammaproteobacteria</taxon>
        <taxon>Legionellales</taxon>
        <taxon>Legionellaceae</taxon>
        <taxon>Legionella</taxon>
    </lineage>
</organism>
<accession>A0A0W0TU09</accession>
<feature type="signal peptide" evidence="7">
    <location>
        <begin position="1"/>
        <end position="21"/>
    </location>
</feature>
<comment type="similarity">
    <text evidence="6">Belongs to the glycosyl hydrolase 18 family.</text>
</comment>
<dbReference type="InterPro" id="IPR001223">
    <property type="entry name" value="Glyco_hydro18_cat"/>
</dbReference>
<dbReference type="SMART" id="SM00636">
    <property type="entry name" value="Glyco_18"/>
    <property type="match status" value="1"/>
</dbReference>
<dbReference type="RefSeq" id="WP_058525813.1">
    <property type="nucleotide sequence ID" value="NZ_CAAAHY010000051.1"/>
</dbReference>
<feature type="domain" description="GH18" evidence="8">
    <location>
        <begin position="35"/>
        <end position="409"/>
    </location>
</feature>
<evidence type="ECO:0000256" key="1">
    <source>
        <dbReference type="ARBA" id="ARBA00000822"/>
    </source>
</evidence>
<dbReference type="OrthoDB" id="9775889at2"/>
<evidence type="ECO:0000256" key="3">
    <source>
        <dbReference type="ARBA" id="ARBA00022801"/>
    </source>
</evidence>
<dbReference type="PANTHER" id="PTHR11177">
    <property type="entry name" value="CHITINASE"/>
    <property type="match status" value="1"/>
</dbReference>
<dbReference type="PATRIC" id="fig|448.7.peg.663"/>
<protein>
    <recommendedName>
        <fullName evidence="2">chitinase</fullName>
        <ecNumber evidence="2">3.2.1.14</ecNumber>
    </recommendedName>
</protein>
<dbReference type="Pfam" id="PF00704">
    <property type="entry name" value="Glyco_hydro_18"/>
    <property type="match status" value="1"/>
</dbReference>
<dbReference type="SUPFAM" id="SSF51445">
    <property type="entry name" value="(Trans)glycosidases"/>
    <property type="match status" value="1"/>
</dbReference>
<keyword evidence="4 5" id="KW-0326">Glycosidase</keyword>
<evidence type="ECO:0000256" key="5">
    <source>
        <dbReference type="RuleBase" id="RU000489"/>
    </source>
</evidence>
<dbReference type="STRING" id="448.Lery_0636"/>
<dbReference type="PROSITE" id="PS51910">
    <property type="entry name" value="GH18_2"/>
    <property type="match status" value="1"/>
</dbReference>
<keyword evidence="10" id="KW-1185">Reference proteome</keyword>
<keyword evidence="3 5" id="KW-0378">Hydrolase</keyword>
<dbReference type="PROSITE" id="PS01095">
    <property type="entry name" value="GH18_1"/>
    <property type="match status" value="1"/>
</dbReference>
<dbReference type="InterPro" id="IPR017853">
    <property type="entry name" value="GH"/>
</dbReference>
<dbReference type="GO" id="GO:0008061">
    <property type="term" value="F:chitin binding"/>
    <property type="evidence" value="ECO:0007669"/>
    <property type="project" value="InterPro"/>
</dbReference>
<dbReference type="EMBL" id="LNYA01000009">
    <property type="protein sequence ID" value="KTC99097.1"/>
    <property type="molecule type" value="Genomic_DNA"/>
</dbReference>
<name>A0A0W0TU09_LEGER</name>
<evidence type="ECO:0000313" key="9">
    <source>
        <dbReference type="EMBL" id="KTC99097.1"/>
    </source>
</evidence>
<dbReference type="Gene3D" id="3.20.20.80">
    <property type="entry name" value="Glycosidases"/>
    <property type="match status" value="1"/>
</dbReference>
<comment type="catalytic activity">
    <reaction evidence="1">
        <text>Random endo-hydrolysis of N-acetyl-beta-D-glucosaminide (1-&gt;4)-beta-linkages in chitin and chitodextrins.</text>
        <dbReference type="EC" id="3.2.1.14"/>
    </reaction>
</comment>
<evidence type="ECO:0000256" key="2">
    <source>
        <dbReference type="ARBA" id="ARBA00012729"/>
    </source>
</evidence>
<sequence length="417" mass="46569">MKISPMILAAPLLLTAQTGLANWTPYCTAEKSSQPRIIAYLGADSSWELKDKELAKLNEQLGNVTLVNYAFARFGKDGQGNTVLTLSPGDIKTIQQLRQLRPDLPVMIAVGGWGDREGFKFLGQEEQITVFVDSVKTLLQRYQLDGIDVDWENELLASDEEIAGVSTLLKRLHEALRRDGYCVSNAVPATSAYWRHYPSASEWQAHVNWTTVMAYDHYGTFGPRTELGAALYDSQRRSDPTYPYPTTSGNQAIKHYYSQGLPADKLILGLPFYCHSYYVSNESIADNAQYPGLYTPVIDANISSQISYDEAYQRYGDALFAHAVPYAKNSRQAVTFYGLIPLEKTDKSRFLSCENPEAIQSKIDYVNGSNPLSEQVREPVRLGGVSFWSLQQDLPFTHEKSLLRALYNGFAAADSGH</sequence>
<dbReference type="InterPro" id="IPR001579">
    <property type="entry name" value="Glyco_hydro_18_chit_AS"/>
</dbReference>
<dbReference type="PANTHER" id="PTHR11177:SF317">
    <property type="entry name" value="CHITINASE 12-RELATED"/>
    <property type="match status" value="1"/>
</dbReference>
<dbReference type="EC" id="3.2.1.14" evidence="2"/>
<feature type="chain" id="PRO_5006913385" description="chitinase" evidence="7">
    <location>
        <begin position="22"/>
        <end position="417"/>
    </location>
</feature>
<keyword evidence="7" id="KW-0732">Signal</keyword>
<evidence type="ECO:0000259" key="8">
    <source>
        <dbReference type="PROSITE" id="PS51910"/>
    </source>
</evidence>
<reference evidence="9 10" key="1">
    <citation type="submission" date="2015-11" db="EMBL/GenBank/DDBJ databases">
        <title>Genomic analysis of 38 Legionella species identifies large and diverse effector repertoires.</title>
        <authorList>
            <person name="Burstein D."/>
            <person name="Amaro F."/>
            <person name="Zusman T."/>
            <person name="Lifshitz Z."/>
            <person name="Cohen O."/>
            <person name="Gilbert J.A."/>
            <person name="Pupko T."/>
            <person name="Shuman H.A."/>
            <person name="Segal G."/>
        </authorList>
    </citation>
    <scope>NUCLEOTIDE SEQUENCE [LARGE SCALE GENOMIC DNA]</scope>
    <source>
        <strain evidence="9 10">SE-32A-C8</strain>
    </source>
</reference>
<gene>
    <name evidence="9" type="primary">chiA1</name>
    <name evidence="9" type="ORF">Lery_0636</name>
</gene>
<dbReference type="GO" id="GO:0008843">
    <property type="term" value="F:endochitinase activity"/>
    <property type="evidence" value="ECO:0007669"/>
    <property type="project" value="UniProtKB-EC"/>
</dbReference>
<dbReference type="InterPro" id="IPR050314">
    <property type="entry name" value="Glycosyl_Hydrlase_18"/>
</dbReference>
<evidence type="ECO:0000256" key="7">
    <source>
        <dbReference type="SAM" id="SignalP"/>
    </source>
</evidence>
<evidence type="ECO:0000256" key="6">
    <source>
        <dbReference type="RuleBase" id="RU004453"/>
    </source>
</evidence>
<dbReference type="InterPro" id="IPR011583">
    <property type="entry name" value="Chitinase_II/V-like_cat"/>
</dbReference>
<proteinExistence type="inferred from homology"/>
<comment type="caution">
    <text evidence="9">The sequence shown here is derived from an EMBL/GenBank/DDBJ whole genome shotgun (WGS) entry which is preliminary data.</text>
</comment>